<accession>A0A7X0U293</accession>
<dbReference type="Gene3D" id="3.40.50.1820">
    <property type="entry name" value="alpha/beta hydrolase"/>
    <property type="match status" value="1"/>
</dbReference>
<evidence type="ECO:0000256" key="1">
    <source>
        <dbReference type="ARBA" id="ARBA00010088"/>
    </source>
</evidence>
<dbReference type="Proteomes" id="UP000565579">
    <property type="component" value="Unassembled WGS sequence"/>
</dbReference>
<dbReference type="GO" id="GO:0004301">
    <property type="term" value="F:epoxide hydrolase activity"/>
    <property type="evidence" value="ECO:0007669"/>
    <property type="project" value="TreeGrafter"/>
</dbReference>
<organism evidence="4 5">
    <name type="scientific">Nonomuraea rubra</name>
    <dbReference type="NCBI Taxonomy" id="46180"/>
    <lineage>
        <taxon>Bacteria</taxon>
        <taxon>Bacillati</taxon>
        <taxon>Actinomycetota</taxon>
        <taxon>Actinomycetes</taxon>
        <taxon>Streptosporangiales</taxon>
        <taxon>Streptosporangiaceae</taxon>
        <taxon>Nonomuraea</taxon>
    </lineage>
</organism>
<dbReference type="GO" id="GO:0097176">
    <property type="term" value="P:epoxide metabolic process"/>
    <property type="evidence" value="ECO:0007669"/>
    <property type="project" value="TreeGrafter"/>
</dbReference>
<evidence type="ECO:0000256" key="2">
    <source>
        <dbReference type="ARBA" id="ARBA00022801"/>
    </source>
</evidence>
<evidence type="ECO:0000256" key="3">
    <source>
        <dbReference type="SAM" id="MobiDB-lite"/>
    </source>
</evidence>
<evidence type="ECO:0000313" key="5">
    <source>
        <dbReference type="Proteomes" id="UP000565579"/>
    </source>
</evidence>
<gene>
    <name evidence="4" type="ORF">HD593_007049</name>
</gene>
<feature type="region of interest" description="Disordered" evidence="3">
    <location>
        <begin position="1"/>
        <end position="31"/>
    </location>
</feature>
<keyword evidence="5" id="KW-1185">Reference proteome</keyword>
<protein>
    <submittedName>
        <fullName evidence="4">Pimeloyl-ACP methyl ester carboxylesterase</fullName>
    </submittedName>
</protein>
<comment type="caution">
    <text evidence="4">The sequence shown here is derived from an EMBL/GenBank/DDBJ whole genome shotgun (WGS) entry which is preliminary data.</text>
</comment>
<keyword evidence="2" id="KW-0378">Hydrolase</keyword>
<proteinExistence type="inferred from homology"/>
<name>A0A7X0U293_9ACTN</name>
<dbReference type="PANTHER" id="PTHR21661">
    <property type="entry name" value="EPOXIDE HYDROLASE 1-RELATED"/>
    <property type="match status" value="1"/>
</dbReference>
<sequence length="121" mass="13487">MTVSMPGRPREATGPRRAARRDRLQPPGTSESVYWFTQTAGSSAHTYFERINDFSMWGPVERGSVPTAVAVFATDFSVRPPAERVHNVVRRSELGHGGHFAALETPEVLVTELREFFGSLR</sequence>
<dbReference type="RefSeq" id="WP_185106202.1">
    <property type="nucleotide sequence ID" value="NZ_JACHMI010000001.1"/>
</dbReference>
<dbReference type="PANTHER" id="PTHR21661:SF35">
    <property type="entry name" value="EPOXIDE HYDROLASE"/>
    <property type="match status" value="1"/>
</dbReference>
<evidence type="ECO:0000313" key="4">
    <source>
        <dbReference type="EMBL" id="MBB6552254.1"/>
    </source>
</evidence>
<dbReference type="InterPro" id="IPR029058">
    <property type="entry name" value="AB_hydrolase_fold"/>
</dbReference>
<comment type="similarity">
    <text evidence="1">Belongs to the peptidase S33 family.</text>
</comment>
<reference evidence="4 5" key="1">
    <citation type="submission" date="2020-08" db="EMBL/GenBank/DDBJ databases">
        <title>Sequencing the genomes of 1000 actinobacteria strains.</title>
        <authorList>
            <person name="Klenk H.-P."/>
        </authorList>
    </citation>
    <scope>NUCLEOTIDE SEQUENCE [LARGE SCALE GENOMIC DNA]</scope>
    <source>
        <strain evidence="4 5">DSM 43768</strain>
    </source>
</reference>
<dbReference type="EMBL" id="JACHMI010000001">
    <property type="protein sequence ID" value="MBB6552254.1"/>
    <property type="molecule type" value="Genomic_DNA"/>
</dbReference>
<dbReference type="AlphaFoldDB" id="A0A7X0U293"/>
<dbReference type="SUPFAM" id="SSF53474">
    <property type="entry name" value="alpha/beta-Hydrolases"/>
    <property type="match status" value="1"/>
</dbReference>